<dbReference type="InterPro" id="IPR013783">
    <property type="entry name" value="Ig-like_fold"/>
</dbReference>
<dbReference type="Pfam" id="PF00041">
    <property type="entry name" value="fn3"/>
    <property type="match status" value="1"/>
</dbReference>
<evidence type="ECO:0000313" key="4">
    <source>
        <dbReference type="Proteomes" id="UP000183918"/>
    </source>
</evidence>
<dbReference type="InterPro" id="IPR036116">
    <property type="entry name" value="FN3_sf"/>
</dbReference>
<evidence type="ECO:0000313" key="3">
    <source>
        <dbReference type="EMBL" id="SDY31975.1"/>
    </source>
</evidence>
<dbReference type="Proteomes" id="UP000183918">
    <property type="component" value="Unassembled WGS sequence"/>
</dbReference>
<feature type="compositionally biased region" description="Basic and acidic residues" evidence="1">
    <location>
        <begin position="677"/>
        <end position="703"/>
    </location>
</feature>
<sequence>MKRRLSKLNLFQQGTVIIALTAVIATSSVASQPICVFAKKAVKESVKKETVKPPTNVKIIKTSDSRLNISWKTYLKKEKVDVEIQENDGKYKLVKSTDKNKYRTKKLKLKNKYNVRLKARNKDKSSEYVYFYDIFKEDTESVVVDSQEKKVENGDTQKDGATQKGQLVDEQRTKIVNLGFCQYVVITFKGDNNMTNTRVSIDGVDVTEALTKVSDDGKVAKWELYKSQPAKMEICSKQNSNEKQKIVLSNNKSAIKPEVVKNTAPKYILTHGRLSYADYYLSNYDSQGKLRYTPKKTTFNVMNKENKEENKGKIKAYSPVAEAVPDKNAVNKVSGTVEIMFNYSTAEEKDWFDKIQKENALELVNFDQQKYVLNNHLKYEKSTTKHGKSTVGLLKIPFGQDNFTQNKRYYIRVKSNGNKSALVPIKVVQKETPQIKLKESGELVSGSNIHFQISNMVHGLNEPIEKVTLVNPKGEEKVLEHITDYFMYGNTGLFVLYNDVSRDGGRNNIPYAGVYTLKIVSDGFKDIVKKFEVQKGQNVNYYTDSKVRVDNVSSATVAPGGQGGSGGGNISANILFDADLLSNAMILEKIGLANDDAKNISNRFSTEVSCDYVYGSDINTAYEWTDYYDAVSESKLDGKYLRFSDYVKLKTTKGIKYRPSSLKEVLEDNLLGEIKDSFGDGNKDDKNDKENNSNEDNSKKEPPKVVTTSRQEQLLSPVMYMVSFDAKNLSPDSTQSAQKLHDYLNSIEKVEVNGVEYSRSTTYFSSDAINQYRTLNDPYTGGKDKTLALLEQGAIKEDQKNHVKVYAKGYKVLEFDINV</sequence>
<dbReference type="OrthoDB" id="2009219at2"/>
<feature type="region of interest" description="Disordered" evidence="1">
    <location>
        <begin position="146"/>
        <end position="165"/>
    </location>
</feature>
<feature type="compositionally biased region" description="Basic and acidic residues" evidence="1">
    <location>
        <begin position="146"/>
        <end position="158"/>
    </location>
</feature>
<dbReference type="STRING" id="1122142.SAMN02910414_01275"/>
<dbReference type="InterPro" id="IPR003961">
    <property type="entry name" value="FN3_dom"/>
</dbReference>
<feature type="domain" description="Fibronectin type-III" evidence="2">
    <location>
        <begin position="53"/>
        <end position="142"/>
    </location>
</feature>
<evidence type="ECO:0000259" key="2">
    <source>
        <dbReference type="PROSITE" id="PS50853"/>
    </source>
</evidence>
<protein>
    <recommendedName>
        <fullName evidence="2">Fibronectin type-III domain-containing protein</fullName>
    </recommendedName>
</protein>
<name>A0A1H3IXB7_9FIRM</name>
<evidence type="ECO:0000256" key="1">
    <source>
        <dbReference type="SAM" id="MobiDB-lite"/>
    </source>
</evidence>
<dbReference type="AlphaFoldDB" id="A0A1H3IXB7"/>
<accession>A0A1H3IXB7</accession>
<dbReference type="PROSITE" id="PS50853">
    <property type="entry name" value="FN3"/>
    <property type="match status" value="1"/>
</dbReference>
<proteinExistence type="predicted"/>
<gene>
    <name evidence="3" type="ORF">SAMN02910414_01275</name>
</gene>
<dbReference type="Gene3D" id="2.60.40.10">
    <property type="entry name" value="Immunoglobulins"/>
    <property type="match status" value="1"/>
</dbReference>
<keyword evidence="4" id="KW-1185">Reference proteome</keyword>
<dbReference type="RefSeq" id="WP_074717195.1">
    <property type="nucleotide sequence ID" value="NZ_FNPG01000013.1"/>
</dbReference>
<dbReference type="EMBL" id="FNPG01000013">
    <property type="protein sequence ID" value="SDY31975.1"/>
    <property type="molecule type" value="Genomic_DNA"/>
</dbReference>
<reference evidence="3 4" key="1">
    <citation type="submission" date="2016-10" db="EMBL/GenBank/DDBJ databases">
        <authorList>
            <person name="de Groot N.N."/>
        </authorList>
    </citation>
    <scope>NUCLEOTIDE SEQUENCE [LARGE SCALE GENOMIC DNA]</scope>
    <source>
        <strain evidence="3 4">DSM 14045</strain>
    </source>
</reference>
<feature type="region of interest" description="Disordered" evidence="1">
    <location>
        <begin position="677"/>
        <end position="710"/>
    </location>
</feature>
<organism evidence="3 4">
    <name type="scientific">Lachnobacterium bovis DSM 14045</name>
    <dbReference type="NCBI Taxonomy" id="1122142"/>
    <lineage>
        <taxon>Bacteria</taxon>
        <taxon>Bacillati</taxon>
        <taxon>Bacillota</taxon>
        <taxon>Clostridia</taxon>
        <taxon>Lachnospirales</taxon>
        <taxon>Lachnospiraceae</taxon>
        <taxon>Lachnobacterium</taxon>
    </lineage>
</organism>
<dbReference type="SUPFAM" id="SSF49265">
    <property type="entry name" value="Fibronectin type III"/>
    <property type="match status" value="1"/>
</dbReference>